<evidence type="ECO:0000313" key="2">
    <source>
        <dbReference type="Proteomes" id="UP001057522"/>
    </source>
</evidence>
<dbReference type="Proteomes" id="UP001057522">
    <property type="component" value="Unassembled WGS sequence"/>
</dbReference>
<evidence type="ECO:0000313" key="1">
    <source>
        <dbReference type="EMBL" id="MCL9820008.1"/>
    </source>
</evidence>
<evidence type="ECO:0008006" key="3">
    <source>
        <dbReference type="Google" id="ProtNLM"/>
    </source>
</evidence>
<dbReference type="EMBL" id="JAMOKX010000007">
    <property type="protein sequence ID" value="MCL9820008.1"/>
    <property type="molecule type" value="Genomic_DNA"/>
</dbReference>
<dbReference type="SUPFAM" id="SSF54637">
    <property type="entry name" value="Thioesterase/thiol ester dehydrase-isomerase"/>
    <property type="match status" value="1"/>
</dbReference>
<reference evidence="1" key="1">
    <citation type="submission" date="2022-06" db="EMBL/GenBank/DDBJ databases">
        <title>Helicobacter colisuis sp. nov.</title>
        <authorList>
            <person name="Papic B."/>
            <person name="Gruntar I."/>
        </authorList>
    </citation>
    <scope>NUCLEOTIDE SEQUENCE</scope>
    <source>
        <strain evidence="1">11154-15</strain>
    </source>
</reference>
<comment type="caution">
    <text evidence="1">The sequence shown here is derived from an EMBL/GenBank/DDBJ whole genome shotgun (WGS) entry which is preliminary data.</text>
</comment>
<name>A0ABT0TVQ2_9HELI</name>
<dbReference type="CDD" id="cd03440">
    <property type="entry name" value="hot_dog"/>
    <property type="match status" value="1"/>
</dbReference>
<gene>
    <name evidence="1" type="ORF">NCR95_07510</name>
</gene>
<organism evidence="1 2">
    <name type="scientific">Helicobacter colisuis</name>
    <dbReference type="NCBI Taxonomy" id="2949739"/>
    <lineage>
        <taxon>Bacteria</taxon>
        <taxon>Pseudomonadati</taxon>
        <taxon>Campylobacterota</taxon>
        <taxon>Epsilonproteobacteria</taxon>
        <taxon>Campylobacterales</taxon>
        <taxon>Helicobacteraceae</taxon>
        <taxon>Helicobacter</taxon>
    </lineage>
</organism>
<dbReference type="Gene3D" id="3.10.129.10">
    <property type="entry name" value="Hotdog Thioesterase"/>
    <property type="match status" value="1"/>
</dbReference>
<sequence length="158" mass="17859">MEDEFINEDEDFLNKANQESVVQKVCQNIDSNNGAIKELKNRQASVMLETTSKMILDKSGLVHTGNLYSSAAYSALLAVNNPNAIIIGVEMKFLAPIELGNEVLFKAQCLQEDTKKREVKVEGFVLDIKIFDAMFFVAVFDKHILSLHITKEMEKRME</sequence>
<accession>A0ABT0TVQ2</accession>
<dbReference type="InterPro" id="IPR029069">
    <property type="entry name" value="HotDog_dom_sf"/>
</dbReference>
<proteinExistence type="predicted"/>
<protein>
    <recommendedName>
        <fullName evidence="3">PaaI family thioesterase</fullName>
    </recommendedName>
</protein>
<keyword evidence="2" id="KW-1185">Reference proteome</keyword>
<dbReference type="RefSeq" id="WP_250604891.1">
    <property type="nucleotide sequence ID" value="NZ_JAMOKX010000007.1"/>
</dbReference>